<keyword evidence="3" id="KW-0808">Transferase</keyword>
<organism evidence="3">
    <name type="scientific">viral metagenome</name>
    <dbReference type="NCBI Taxonomy" id="1070528"/>
    <lineage>
        <taxon>unclassified sequences</taxon>
        <taxon>metagenomes</taxon>
        <taxon>organismal metagenomes</taxon>
    </lineage>
</organism>
<sequence>MPIVNIPDKEMVIRFPDDMPSDAVERAIYTDVYDRPVLHQAEPPSVIDKAQRFVSDLFRDRDPGVGPVTEKDWEAFEPHSAERTGQSDSEFNKWYGTIAKQTGLSPDPDDPRHHYNYRAAYSAGVQGPDTSGHWPSRFKSQDHPNRFVNGIDTITGQPVQAPKLPEGFEIESPSDLGLQNRYKTIDEVKERKPTGSEVDYFKNNPNVSGMATSDNAVILNPFSSLSAQEKAAVLTNEKSRVYMRGSGIRPDFTLTQKQKKAFSNYGSEQDIKETIAARILSGDPSAGEFPQEQQKWVDDNLSSHRLVNGIDTITGQPEAQSSKLKTVKQYAAYVPYLAVKAFHGVIDPLLVPKRPDSPESIDYTLRAATEYWRKQIGDSVTIPNVGIGFDDEGGLRIEPREPIPFADLLGQTAEVTGAVAGPVRAASGAARLLTDAVKLNRYARPFYQSIARGMVTGALLGEGEKDKTLENMALFGTFEPLAYGIGKLSEVPVKIKDSTTWRRMTIPERGLVLQSFDDAIKNNPNITEAQILRQWNNPTWRKEALARRMAPAPKEPFVKTAPVIDKAAQAAATSPKSPAPAPTEAQIKAGNYQKGHIKLHGFDISIENPKGSTRAGTDPGGKEWSVTMKDHYGYIKETRGKDKEHLDVFIGPDPESEIVFVVDQVDPRTGKFDEHKILMGYKTMPEAKAGYLANYEKGWQGLGNLAGMRLEDFKAWTKDGDTTKAIGRIAWVQEKTKPTSETPASKIKDDTMVNDESMGQIKRRVLAGNTGIKKELEGVLEEHGLEAFEDWMNPMKMRARLKADLDAQGMPKEERKAKLRPILVEYDRIYNEVAGAKTPSGVASQTVDAPGSEYVGFVGDKAVPEPKGAKPSKEPIRREDILIPFLKALNVSVYEGRIKGKKRLGFYLPKSEAVRIKKKSDLEVVAHEVAHLIDDRVFSGFRHEKGVKRPNTRPWIHGPKHAVYAKELKALSYDEKKVYEGFAEYVRHWMTNPDVAAEKAPEFTKWWEDFVAAHKYGPAIKTAQKGMRSWFAQDLLPRARSKIGIQKNINESLNNFWDNFRQTVADDFHGILRTELTLTGKRFPEKQGPYETVRLTKAAYSIVDGAVRWGYPVKKPDGRFTYEGQGLKNILDQIEGNLDDWIMYSVGRSSEELFKQGREHLFTKGEIAAMKALETPNRKKVFDDWLVWNKGVLDFAESLGFITAGERLSWRRSQYLPYYRVGSPQTTKKVKGIEGAVKATHFLTGGTGNLNSILSNMIQNARHLIVEAIKNDARLKVVDSFGKATGGGRHLTKIPRATKPVAVDKEQIKREFYKALGVPPGLIDKGILPEGVNDTLLKMFIQFEIGFSENPEFMQFWIQGQAPPGNNIIGVRRNGKFEYYEVIDPLLYRAISAMNPKPKHVIRKILNSARRFEQDMIVFTPDFMSVNIFRDTLHAWALSEHGFLPVLSSLRGMTRRITTDQVYKDFIANGGGLSSYMIDPAVFEKRLNKFYTGKGIDFETVINTPGKLLYALETIGDAFEMSSRIGEYSRAVTAGEHPRHAAYLGREITTDFAMRGDSEILGWFYDSVLFLKAGINGLDRIYRGFAKDRNRGRIWLKTGLISVLSAILAAHNHGNPEYDDLEDWDKDGHWHFFIPTRSGVDAHLRFPKIWEIGAIASVAERAMTAHIDHASGVAVDGKKYAYYISRIMIDQFKLDYVPGLIEPIYEVYGLNRSRFTGREIETYAQKQRQPFARYSQYTSATAIKLGEITKDLPPKLQISPEKAQALIRGYLGTFGYYGLFIADSIIDKKAPETRLDKYPVIRRFYAKHPGRTKYNTEFWELYKEASALHNTIVFMTNKNRPEIAEPMATKKAAEYYQLMKEVSEYLQKINSEIGLIRMADDLTAKEKRKQIDQLTTEKNKLMKDAVVGIEKNKRKRP</sequence>
<evidence type="ECO:0000259" key="2">
    <source>
        <dbReference type="Pfam" id="PF18857"/>
    </source>
</evidence>
<name>A0A6M3J2B6_9ZZZZ</name>
<proteinExistence type="predicted"/>
<dbReference type="InterPro" id="IPR040561">
    <property type="entry name" value="LPD38"/>
</dbReference>
<evidence type="ECO:0000259" key="1">
    <source>
        <dbReference type="Pfam" id="PF18823"/>
    </source>
</evidence>
<protein>
    <submittedName>
        <fullName evidence="3">Putative methyltransferase</fullName>
    </submittedName>
</protein>
<reference evidence="3" key="1">
    <citation type="submission" date="2020-03" db="EMBL/GenBank/DDBJ databases">
        <title>The deep terrestrial virosphere.</title>
        <authorList>
            <person name="Holmfeldt K."/>
            <person name="Nilsson E."/>
            <person name="Simone D."/>
            <person name="Lopez-Fernandez M."/>
            <person name="Wu X."/>
            <person name="de Brujin I."/>
            <person name="Lundin D."/>
            <person name="Andersson A."/>
            <person name="Bertilsson S."/>
            <person name="Dopson M."/>
        </authorList>
    </citation>
    <scope>NUCLEOTIDE SEQUENCE</scope>
    <source>
        <strain evidence="3">MM415B00601</strain>
    </source>
</reference>
<dbReference type="Gene3D" id="3.40.390.10">
    <property type="entry name" value="Collagenase (Catalytic Domain)"/>
    <property type="match status" value="1"/>
</dbReference>
<feature type="domain" description="Inorganic pyrophosphatase" evidence="1">
    <location>
        <begin position="584"/>
        <end position="718"/>
    </location>
</feature>
<dbReference type="InterPro" id="IPR024079">
    <property type="entry name" value="MetalloPept_cat_dom_sf"/>
</dbReference>
<accession>A0A6M3J2B6</accession>
<dbReference type="GO" id="GO:0008168">
    <property type="term" value="F:methyltransferase activity"/>
    <property type="evidence" value="ECO:0007669"/>
    <property type="project" value="UniProtKB-KW"/>
</dbReference>
<evidence type="ECO:0000313" key="3">
    <source>
        <dbReference type="EMBL" id="QJA63668.1"/>
    </source>
</evidence>
<dbReference type="InterPro" id="IPR041595">
    <property type="entry name" value="Inorganic_Pase"/>
</dbReference>
<dbReference type="Pfam" id="PF18823">
    <property type="entry name" value="InPase"/>
    <property type="match status" value="1"/>
</dbReference>
<feature type="domain" description="Large polyvalent protein associated" evidence="2">
    <location>
        <begin position="1616"/>
        <end position="1801"/>
    </location>
</feature>
<dbReference type="EMBL" id="MT141502">
    <property type="protein sequence ID" value="QJA63668.1"/>
    <property type="molecule type" value="Genomic_DNA"/>
</dbReference>
<dbReference type="GO" id="GO:0008237">
    <property type="term" value="F:metallopeptidase activity"/>
    <property type="evidence" value="ECO:0007669"/>
    <property type="project" value="InterPro"/>
</dbReference>
<gene>
    <name evidence="3" type="ORF">MM415B00601_0028</name>
</gene>
<dbReference type="Pfam" id="PF18857">
    <property type="entry name" value="LPD38"/>
    <property type="match status" value="1"/>
</dbReference>
<dbReference type="GO" id="GO:0032259">
    <property type="term" value="P:methylation"/>
    <property type="evidence" value="ECO:0007669"/>
    <property type="project" value="UniProtKB-KW"/>
</dbReference>
<keyword evidence="3" id="KW-0489">Methyltransferase</keyword>